<dbReference type="SUPFAM" id="SSF48008">
    <property type="entry name" value="GntR ligand-binding domain-like"/>
    <property type="match status" value="1"/>
</dbReference>
<dbReference type="PANTHER" id="PTHR43537:SF45">
    <property type="entry name" value="GNTR FAMILY REGULATORY PROTEIN"/>
    <property type="match status" value="1"/>
</dbReference>
<accession>A0A6H0SMZ1</accession>
<dbReference type="Gene3D" id="1.20.120.530">
    <property type="entry name" value="GntR ligand-binding domain-like"/>
    <property type="match status" value="1"/>
</dbReference>
<feature type="domain" description="HTH gntR-type" evidence="4">
    <location>
        <begin position="14"/>
        <end position="81"/>
    </location>
</feature>
<proteinExistence type="predicted"/>
<name>A0A6H0SMZ1_9MICC</name>
<dbReference type="SMART" id="SM00895">
    <property type="entry name" value="FCD"/>
    <property type="match status" value="1"/>
</dbReference>
<dbReference type="RefSeq" id="WP_172512502.1">
    <property type="nucleotide sequence ID" value="NZ_CP032549.1"/>
</dbReference>
<dbReference type="PROSITE" id="PS50949">
    <property type="entry name" value="HTH_GNTR"/>
    <property type="match status" value="1"/>
</dbReference>
<evidence type="ECO:0000259" key="4">
    <source>
        <dbReference type="PROSITE" id="PS50949"/>
    </source>
</evidence>
<protein>
    <submittedName>
        <fullName evidence="5">GntR family transcriptional regulator</fullName>
    </submittedName>
</protein>
<keyword evidence="3" id="KW-0804">Transcription</keyword>
<evidence type="ECO:0000256" key="1">
    <source>
        <dbReference type="ARBA" id="ARBA00023015"/>
    </source>
</evidence>
<evidence type="ECO:0000313" key="6">
    <source>
        <dbReference type="Proteomes" id="UP000502331"/>
    </source>
</evidence>
<dbReference type="GO" id="GO:0003677">
    <property type="term" value="F:DNA binding"/>
    <property type="evidence" value="ECO:0007669"/>
    <property type="project" value="UniProtKB-KW"/>
</dbReference>
<sequence length="221" mass="24247">MAAEPMALLGLEKTSLREQTLTALRQAITTGQLEPGKHLVETELSEMLNISRGTLREALRQLQQEGLVAPGARGRLSVRSLDVKEIRDIFAVRAALETLAAQTLCRLDDRSEAVAQLRSALKVMDNEVKQSLERGIEADLDFHRVLCRLTGNESLLHAWEQLEGSIRMSIMWAGKERGIKNMNVSRHKEIVDAIDSADVGLAAAVISAHMDTAAEVLVSST</sequence>
<dbReference type="CDD" id="cd07377">
    <property type="entry name" value="WHTH_GntR"/>
    <property type="match status" value="1"/>
</dbReference>
<organism evidence="5 6">
    <name type="scientific">Glutamicibacter mishrai</name>
    <dbReference type="NCBI Taxonomy" id="1775880"/>
    <lineage>
        <taxon>Bacteria</taxon>
        <taxon>Bacillati</taxon>
        <taxon>Actinomycetota</taxon>
        <taxon>Actinomycetes</taxon>
        <taxon>Micrococcales</taxon>
        <taxon>Micrococcaceae</taxon>
        <taxon>Glutamicibacter</taxon>
    </lineage>
</organism>
<dbReference type="SMART" id="SM00345">
    <property type="entry name" value="HTH_GNTR"/>
    <property type="match status" value="1"/>
</dbReference>
<dbReference type="PRINTS" id="PR00035">
    <property type="entry name" value="HTHGNTR"/>
</dbReference>
<dbReference type="InterPro" id="IPR036390">
    <property type="entry name" value="WH_DNA-bd_sf"/>
</dbReference>
<dbReference type="GO" id="GO:0003700">
    <property type="term" value="F:DNA-binding transcription factor activity"/>
    <property type="evidence" value="ECO:0007669"/>
    <property type="project" value="InterPro"/>
</dbReference>
<dbReference type="InterPro" id="IPR000524">
    <property type="entry name" value="Tscrpt_reg_HTH_GntR"/>
</dbReference>
<evidence type="ECO:0000256" key="2">
    <source>
        <dbReference type="ARBA" id="ARBA00023125"/>
    </source>
</evidence>
<keyword evidence="2" id="KW-0238">DNA-binding</keyword>
<dbReference type="Pfam" id="PF00392">
    <property type="entry name" value="GntR"/>
    <property type="match status" value="1"/>
</dbReference>
<dbReference type="InterPro" id="IPR008920">
    <property type="entry name" value="TF_FadR/GntR_C"/>
</dbReference>
<dbReference type="SUPFAM" id="SSF46785">
    <property type="entry name" value="Winged helix' DNA-binding domain"/>
    <property type="match status" value="1"/>
</dbReference>
<evidence type="ECO:0000256" key="3">
    <source>
        <dbReference type="ARBA" id="ARBA00023163"/>
    </source>
</evidence>
<dbReference type="InterPro" id="IPR011711">
    <property type="entry name" value="GntR_C"/>
</dbReference>
<dbReference type="PANTHER" id="PTHR43537">
    <property type="entry name" value="TRANSCRIPTIONAL REGULATOR, GNTR FAMILY"/>
    <property type="match status" value="1"/>
</dbReference>
<gene>
    <name evidence="5" type="ORF">D3791_13365</name>
</gene>
<dbReference type="EMBL" id="CP032549">
    <property type="protein sequence ID" value="QIV88793.1"/>
    <property type="molecule type" value="Genomic_DNA"/>
</dbReference>
<dbReference type="InterPro" id="IPR036388">
    <property type="entry name" value="WH-like_DNA-bd_sf"/>
</dbReference>
<keyword evidence="1" id="KW-0805">Transcription regulation</keyword>
<dbReference type="AlphaFoldDB" id="A0A6H0SMZ1"/>
<dbReference type="Proteomes" id="UP000502331">
    <property type="component" value="Chromosome"/>
</dbReference>
<dbReference type="Gene3D" id="1.10.10.10">
    <property type="entry name" value="Winged helix-like DNA-binding domain superfamily/Winged helix DNA-binding domain"/>
    <property type="match status" value="1"/>
</dbReference>
<evidence type="ECO:0000313" key="5">
    <source>
        <dbReference type="EMBL" id="QIV88793.1"/>
    </source>
</evidence>
<dbReference type="Pfam" id="PF07729">
    <property type="entry name" value="FCD"/>
    <property type="match status" value="1"/>
</dbReference>
<keyword evidence="6" id="KW-1185">Reference proteome</keyword>
<reference evidence="5 6" key="1">
    <citation type="submission" date="2018-09" db="EMBL/GenBank/DDBJ databases">
        <title>Glutamicibacter mishrai S5-52T (LMG 29155T = KCTC 39846T).</title>
        <authorList>
            <person name="Das S.K."/>
        </authorList>
    </citation>
    <scope>NUCLEOTIDE SEQUENCE [LARGE SCALE GENOMIC DNA]</scope>
    <source>
        <strain evidence="5 6">S5-52</strain>
    </source>
</reference>